<organism evidence="1 2">
    <name type="scientific">Chrysochromulina tobinii</name>
    <dbReference type="NCBI Taxonomy" id="1460289"/>
    <lineage>
        <taxon>Eukaryota</taxon>
        <taxon>Haptista</taxon>
        <taxon>Haptophyta</taxon>
        <taxon>Prymnesiophyceae</taxon>
        <taxon>Prymnesiales</taxon>
        <taxon>Chrysochromulinaceae</taxon>
        <taxon>Chrysochromulina</taxon>
    </lineage>
</organism>
<keyword evidence="1" id="KW-0969">Cilium</keyword>
<keyword evidence="1" id="KW-0966">Cell projection</keyword>
<dbReference type="OrthoDB" id="120976at2759"/>
<sequence length="538" mass="61528">MDLFKRSDYVTAAHATRVYQALEAFSEKFERRSVGVHSALATLRGHGHIHERQRAFGALLRELQRMRFVMEEEALEIITASVAVEEVFEKKAAFKAWSVDDSVWKARKNWCDGRALYEMDDLFEAAFRSDWSSATASPALALYKKESTSTDEAGADALSELAEVMWKHFRLFLQLFDWYSMWWAGQVVPNNVFRIGKQAFKRLIEELGVVKKGSQTLTANTFEQVFLQVTAVQEKASNEGGEAVAPALNRMETLQCLVRIADLVFLRTGEVGTLTQACDKLLSENVARVVAKDFRFSTRPNLYGNAFRKLNCYEKGTSDAILENMTTLKSIFNQYCYSDKDGVDNELRTSMSFEEYNVFVRDFDICDHLFTPRDATLAFVWARLRVIDDGKSKRSRARLSNLSFECFFEVLCRIAMMKVLPTDMELGYAEQEDAANFFASLAAESSPTNDVLRKWRDEHRETWDVDWEDEDYDPRQPCNRAFAHLLELLVYTVESFYLESLGEIGGGGKGVKVAAYVPTVQLTAKKVEKFYLSKNRKR</sequence>
<dbReference type="Proteomes" id="UP000037460">
    <property type="component" value="Unassembled WGS sequence"/>
</dbReference>
<proteinExistence type="predicted"/>
<name>A0A0M0J909_9EUKA</name>
<dbReference type="AlphaFoldDB" id="A0A0M0J909"/>
<evidence type="ECO:0000313" key="2">
    <source>
        <dbReference type="Proteomes" id="UP000037460"/>
    </source>
</evidence>
<accession>A0A0M0J909</accession>
<evidence type="ECO:0000313" key="1">
    <source>
        <dbReference type="EMBL" id="KOO23066.1"/>
    </source>
</evidence>
<protein>
    <submittedName>
        <fullName evidence="1">Flagellar associated protein</fullName>
    </submittedName>
</protein>
<dbReference type="EMBL" id="JWZX01003223">
    <property type="protein sequence ID" value="KOO23066.1"/>
    <property type="molecule type" value="Genomic_DNA"/>
</dbReference>
<comment type="caution">
    <text evidence="1">The sequence shown here is derived from an EMBL/GenBank/DDBJ whole genome shotgun (WGS) entry which is preliminary data.</text>
</comment>
<keyword evidence="1" id="KW-0282">Flagellum</keyword>
<keyword evidence="2" id="KW-1185">Reference proteome</keyword>
<gene>
    <name evidence="1" type="ORF">Ctob_010469</name>
</gene>
<reference evidence="2" key="1">
    <citation type="journal article" date="2015" name="PLoS Genet.">
        <title>Genome Sequence and Transcriptome Analyses of Chrysochromulina tobin: Metabolic Tools for Enhanced Algal Fitness in the Prominent Order Prymnesiales (Haptophyceae).</title>
        <authorList>
            <person name="Hovde B.T."/>
            <person name="Deodato C.R."/>
            <person name="Hunsperger H.M."/>
            <person name="Ryken S.A."/>
            <person name="Yost W."/>
            <person name="Jha R.K."/>
            <person name="Patterson J."/>
            <person name="Monnat R.J. Jr."/>
            <person name="Barlow S.B."/>
            <person name="Starkenburg S.R."/>
            <person name="Cattolico R.A."/>
        </authorList>
    </citation>
    <scope>NUCLEOTIDE SEQUENCE</scope>
    <source>
        <strain evidence="2">CCMP291</strain>
    </source>
</reference>